<dbReference type="AlphaFoldDB" id="A0A7D9GZ56"/>
<feature type="region of interest" description="Disordered" evidence="2">
    <location>
        <begin position="130"/>
        <end position="149"/>
    </location>
</feature>
<feature type="domain" description="ACB" evidence="3">
    <location>
        <begin position="5"/>
        <end position="104"/>
    </location>
</feature>
<dbReference type="Proteomes" id="UP000478008">
    <property type="component" value="Unassembled WGS sequence"/>
</dbReference>
<evidence type="ECO:0000313" key="4">
    <source>
        <dbReference type="EMBL" id="KAF6010022.1"/>
    </source>
</evidence>
<protein>
    <submittedName>
        <fullName evidence="5">DEBR0S2_09912g1_1</fullName>
    </submittedName>
</protein>
<evidence type="ECO:0000313" key="6">
    <source>
        <dbReference type="Proteomes" id="UP000478008"/>
    </source>
</evidence>
<dbReference type="Pfam" id="PF00887">
    <property type="entry name" value="ACBP"/>
    <property type="match status" value="1"/>
</dbReference>
<dbReference type="Gene3D" id="1.20.80.10">
    <property type="match status" value="1"/>
</dbReference>
<feature type="compositionally biased region" description="Polar residues" evidence="2">
    <location>
        <begin position="250"/>
        <end position="262"/>
    </location>
</feature>
<organism evidence="5 6">
    <name type="scientific">Dekkera bruxellensis</name>
    <name type="common">Brettanomyces custersii</name>
    <dbReference type="NCBI Taxonomy" id="5007"/>
    <lineage>
        <taxon>Eukaryota</taxon>
        <taxon>Fungi</taxon>
        <taxon>Dikarya</taxon>
        <taxon>Ascomycota</taxon>
        <taxon>Saccharomycotina</taxon>
        <taxon>Pichiomycetes</taxon>
        <taxon>Pichiales</taxon>
        <taxon>Pichiaceae</taxon>
        <taxon>Brettanomyces</taxon>
    </lineage>
</organism>
<evidence type="ECO:0000256" key="1">
    <source>
        <dbReference type="ARBA" id="ARBA00023121"/>
    </source>
</evidence>
<dbReference type="PANTHER" id="PTHR23310:SF133">
    <property type="entry name" value="COA BINDING PROTEIN, PUTATIVE (AFU_ORTHOLOGUE AFUA_1G12300)-RELATED"/>
    <property type="match status" value="1"/>
</dbReference>
<dbReference type="EMBL" id="CABFWN010000002">
    <property type="protein sequence ID" value="VUG17540.1"/>
    <property type="molecule type" value="Genomic_DNA"/>
</dbReference>
<evidence type="ECO:0000256" key="2">
    <source>
        <dbReference type="SAM" id="MobiDB-lite"/>
    </source>
</evidence>
<evidence type="ECO:0000259" key="3">
    <source>
        <dbReference type="PROSITE" id="PS51228"/>
    </source>
</evidence>
<dbReference type="GO" id="GO:0000062">
    <property type="term" value="F:fatty-acyl-CoA binding"/>
    <property type="evidence" value="ECO:0007669"/>
    <property type="project" value="InterPro"/>
</dbReference>
<dbReference type="EMBL" id="JABCYN010000030">
    <property type="protein sequence ID" value="KAF6010022.1"/>
    <property type="molecule type" value="Genomic_DNA"/>
</dbReference>
<gene>
    <name evidence="5" type="ORF">DEBR0S2_09912G</name>
    <name evidence="4" type="ORF">HII12_003568</name>
</gene>
<keyword evidence="6" id="KW-1185">Reference proteome</keyword>
<name>A0A7D9GZ56_DEKBR</name>
<dbReference type="PANTHER" id="PTHR23310">
    <property type="entry name" value="ACYL-COA-BINDING PROTEIN, ACBP"/>
    <property type="match status" value="1"/>
</dbReference>
<dbReference type="InterPro" id="IPR035984">
    <property type="entry name" value="Acyl-CoA-binding_sf"/>
</dbReference>
<dbReference type="InterPro" id="IPR014352">
    <property type="entry name" value="FERM/acyl-CoA-bd_prot_sf"/>
</dbReference>
<sequence length="382" mass="43416">MTNAIDTAFAKAVSTLQKLSIWSAQYPALKPPQADRVELYGLYKQATEGDISDQNVPFPTGDSQESDVARWKWRSWKGKEGMSSEEAKQHYTQYLLDIMKIYASGYDDTEILESELEVALQNAKESTLESRKPARSEYTNFDTSAGHQGVRRAESPAVSLYRVASSGFNSKIARPPSRSYSTTNTNQNIKSDNIGFGVITGESEVAGNFDLKDDETNEFVNPSRIDFIRWQNQVNYALTKITQKLDRMNNDQPTTSSLNLSQKDPGILAKGNNTNTDKLNTNHEKRFLKLLYELRKITTDTMLKIYNYSKSCFSSARSRTVIIVLIYLIIQLRKSFRFHSFYQKLASTMIRLFSRLQTYFDRGHSRSLKTNNASQVIVGNLC</sequence>
<reference evidence="5 6" key="1">
    <citation type="submission" date="2019-07" db="EMBL/GenBank/DDBJ databases">
        <authorList>
            <person name="Friedrich A."/>
            <person name="Schacherer J."/>
        </authorList>
    </citation>
    <scope>NUCLEOTIDE SEQUENCE [LARGE SCALE GENOMIC DNA]</scope>
</reference>
<accession>A0A7D9GZ56</accession>
<feature type="compositionally biased region" description="Polar residues" evidence="2">
    <location>
        <begin position="137"/>
        <end position="146"/>
    </location>
</feature>
<evidence type="ECO:0000313" key="5">
    <source>
        <dbReference type="EMBL" id="VUG17540.1"/>
    </source>
</evidence>
<keyword evidence="1" id="KW-0446">Lipid-binding</keyword>
<dbReference type="InterPro" id="IPR000582">
    <property type="entry name" value="Acyl-CoA-binding_protein"/>
</dbReference>
<reference evidence="4 7" key="2">
    <citation type="journal article" date="2020" name="Appl. Microbiol. Biotechnol.">
        <title>Targeted gene deletion in Brettanomyces bruxellensis with an expression-free CRISPR-Cas9 system.</title>
        <authorList>
            <person name="Varela C."/>
            <person name="Bartel C."/>
            <person name="Onetto C."/>
            <person name="Borneman A."/>
        </authorList>
    </citation>
    <scope>NUCLEOTIDE SEQUENCE [LARGE SCALE GENOMIC DNA]</scope>
    <source>
        <strain evidence="4 7">AWRI1613</strain>
    </source>
</reference>
<dbReference type="GO" id="GO:0006631">
    <property type="term" value="P:fatty acid metabolic process"/>
    <property type="evidence" value="ECO:0007669"/>
    <property type="project" value="TreeGrafter"/>
</dbReference>
<dbReference type="SUPFAM" id="SSF47027">
    <property type="entry name" value="Acyl-CoA binding protein"/>
    <property type="match status" value="1"/>
</dbReference>
<proteinExistence type="predicted"/>
<dbReference type="PROSITE" id="PS51228">
    <property type="entry name" value="ACB_2"/>
    <property type="match status" value="1"/>
</dbReference>
<dbReference type="Proteomes" id="UP000568158">
    <property type="component" value="Unassembled WGS sequence"/>
</dbReference>
<evidence type="ECO:0000313" key="7">
    <source>
        <dbReference type="Proteomes" id="UP000568158"/>
    </source>
</evidence>
<feature type="region of interest" description="Disordered" evidence="2">
    <location>
        <begin position="248"/>
        <end position="275"/>
    </location>
</feature>